<dbReference type="Proteomes" id="UP000324800">
    <property type="component" value="Unassembled WGS sequence"/>
</dbReference>
<protein>
    <submittedName>
        <fullName evidence="1">Uncharacterized protein</fullName>
    </submittedName>
</protein>
<sequence>MNQYEILYYTPSIYCPLLYSFYIIRDVGDIPNTSDDIELQSDQDGVYFGIGIFSQGVLSLLSCCAQSISLLSLYIGSDVLIIESFPLILALRDLFVEGPDTIFELGLILLEGLEMYDERLLFVSSLQSGFLEYCAFYFDQWWCS</sequence>
<name>A0A5J4WN14_9EUKA</name>
<accession>A0A5J4WN14</accession>
<evidence type="ECO:0000313" key="1">
    <source>
        <dbReference type="EMBL" id="KAA6396281.1"/>
    </source>
</evidence>
<dbReference type="AlphaFoldDB" id="A0A5J4WN14"/>
<dbReference type="EMBL" id="SNRW01001465">
    <property type="protein sequence ID" value="KAA6396281.1"/>
    <property type="molecule type" value="Genomic_DNA"/>
</dbReference>
<organism evidence="1 2">
    <name type="scientific">Streblomastix strix</name>
    <dbReference type="NCBI Taxonomy" id="222440"/>
    <lineage>
        <taxon>Eukaryota</taxon>
        <taxon>Metamonada</taxon>
        <taxon>Preaxostyla</taxon>
        <taxon>Oxymonadida</taxon>
        <taxon>Streblomastigidae</taxon>
        <taxon>Streblomastix</taxon>
    </lineage>
</organism>
<gene>
    <name evidence="1" type="ORF">EZS28_008189</name>
</gene>
<evidence type="ECO:0000313" key="2">
    <source>
        <dbReference type="Proteomes" id="UP000324800"/>
    </source>
</evidence>
<comment type="caution">
    <text evidence="1">The sequence shown here is derived from an EMBL/GenBank/DDBJ whole genome shotgun (WGS) entry which is preliminary data.</text>
</comment>
<reference evidence="1 2" key="1">
    <citation type="submission" date="2019-03" db="EMBL/GenBank/DDBJ databases">
        <title>Single cell metagenomics reveals metabolic interactions within the superorganism composed of flagellate Streblomastix strix and complex community of Bacteroidetes bacteria on its surface.</title>
        <authorList>
            <person name="Treitli S.C."/>
            <person name="Kolisko M."/>
            <person name="Husnik F."/>
            <person name="Keeling P."/>
            <person name="Hampl V."/>
        </authorList>
    </citation>
    <scope>NUCLEOTIDE SEQUENCE [LARGE SCALE GENOMIC DNA]</scope>
    <source>
        <strain evidence="1">ST1C</strain>
    </source>
</reference>
<proteinExistence type="predicted"/>